<dbReference type="GO" id="GO:0016740">
    <property type="term" value="F:transferase activity"/>
    <property type="evidence" value="ECO:0007669"/>
    <property type="project" value="UniProtKB-KW"/>
</dbReference>
<sequence length="341" mass="35254">MKEDPPAPRHGPVQGTALSRRRVGGTGSSHLQGGHRAARALLAARAVAAAHGVPADGARVLQDGVNVVVHLAPAPVVARVATLTPLLRPTPLRSFAREVAVAGALAAAGAPVVPPSDVLPPGPHRYAGLELSFWRHVEVLPVAPSPADVAAALPELHEHLAALPVDGAPLDTPLDDLARFAVLGRAWGVPAVQLNRLRDRLAELRPRLGGELQLLHGDAHPGNLLATPEGWWWTDLEDTCAGPRAWDLACLRSTSRLDGRAALDALPDAPTDAELAPWLELRRLHAAAWGLVAATGRRVAPLQVEGPRPPHPSPAQGGALDGAVVGGSGAIPQASGSAGSR</sequence>
<name>A0A1I0EPB1_9ACTN</name>
<feature type="domain" description="Aminoglycoside phosphotransferase" evidence="2">
    <location>
        <begin position="90"/>
        <end position="265"/>
    </location>
</feature>
<evidence type="ECO:0000256" key="1">
    <source>
        <dbReference type="SAM" id="MobiDB-lite"/>
    </source>
</evidence>
<accession>A0A1I0EPB1</accession>
<evidence type="ECO:0000313" key="4">
    <source>
        <dbReference type="Proteomes" id="UP000198507"/>
    </source>
</evidence>
<dbReference type="InterPro" id="IPR011009">
    <property type="entry name" value="Kinase-like_dom_sf"/>
</dbReference>
<feature type="region of interest" description="Disordered" evidence="1">
    <location>
        <begin position="302"/>
        <end position="341"/>
    </location>
</feature>
<dbReference type="AlphaFoldDB" id="A0A1I0EPB1"/>
<dbReference type="Gene3D" id="3.90.1200.10">
    <property type="match status" value="1"/>
</dbReference>
<gene>
    <name evidence="3" type="ORF">SAMN04488546_2488</name>
</gene>
<dbReference type="EMBL" id="FOIE01000005">
    <property type="protein sequence ID" value="SET46858.1"/>
    <property type="molecule type" value="Genomic_DNA"/>
</dbReference>
<reference evidence="4" key="1">
    <citation type="submission" date="2016-10" db="EMBL/GenBank/DDBJ databases">
        <authorList>
            <person name="Varghese N."/>
            <person name="Submissions S."/>
        </authorList>
    </citation>
    <scope>NUCLEOTIDE SEQUENCE [LARGE SCALE GENOMIC DNA]</scope>
    <source>
        <strain evidence="4">DSM 44209</strain>
    </source>
</reference>
<dbReference type="SUPFAM" id="SSF56112">
    <property type="entry name" value="Protein kinase-like (PK-like)"/>
    <property type="match status" value="1"/>
</dbReference>
<evidence type="ECO:0000313" key="3">
    <source>
        <dbReference type="EMBL" id="SET46858.1"/>
    </source>
</evidence>
<keyword evidence="3" id="KW-0808">Transferase</keyword>
<feature type="region of interest" description="Disordered" evidence="1">
    <location>
        <begin position="1"/>
        <end position="34"/>
    </location>
</feature>
<dbReference type="InterPro" id="IPR002575">
    <property type="entry name" value="Aminoglycoside_PTrfase"/>
</dbReference>
<dbReference type="Proteomes" id="UP000198507">
    <property type="component" value="Unassembled WGS sequence"/>
</dbReference>
<organism evidence="3 4">
    <name type="scientific">Geodermatophilus poikilotrophus</name>
    <dbReference type="NCBI Taxonomy" id="1333667"/>
    <lineage>
        <taxon>Bacteria</taxon>
        <taxon>Bacillati</taxon>
        <taxon>Actinomycetota</taxon>
        <taxon>Actinomycetes</taxon>
        <taxon>Geodermatophilales</taxon>
        <taxon>Geodermatophilaceae</taxon>
        <taxon>Geodermatophilus</taxon>
    </lineage>
</organism>
<proteinExistence type="predicted"/>
<keyword evidence="4" id="KW-1185">Reference proteome</keyword>
<dbReference type="Pfam" id="PF01636">
    <property type="entry name" value="APH"/>
    <property type="match status" value="1"/>
</dbReference>
<evidence type="ECO:0000259" key="2">
    <source>
        <dbReference type="Pfam" id="PF01636"/>
    </source>
</evidence>
<protein>
    <submittedName>
        <fullName evidence="3">Phosphotransferase enzyme family protein</fullName>
    </submittedName>
</protein>